<evidence type="ECO:0000256" key="1">
    <source>
        <dbReference type="SAM" id="MobiDB-lite"/>
    </source>
</evidence>
<feature type="region of interest" description="Disordered" evidence="1">
    <location>
        <begin position="928"/>
        <end position="974"/>
    </location>
</feature>
<feature type="compositionally biased region" description="Low complexity" evidence="1">
    <location>
        <begin position="700"/>
        <end position="718"/>
    </location>
</feature>
<feature type="region of interest" description="Disordered" evidence="1">
    <location>
        <begin position="446"/>
        <end position="497"/>
    </location>
</feature>
<reference evidence="2" key="1">
    <citation type="submission" date="2016-04" db="EMBL/GenBank/DDBJ databases">
        <authorList>
            <person name="Nguyen H.D."/>
            <person name="Samba Siva P."/>
            <person name="Cullis J."/>
            <person name="Levesque C.A."/>
            <person name="Hambleton S."/>
        </authorList>
    </citation>
    <scope>NUCLEOTIDE SEQUENCE</scope>
    <source>
        <strain evidence="2">DAOMC 236416</strain>
    </source>
</reference>
<feature type="region of interest" description="Disordered" evidence="1">
    <location>
        <begin position="217"/>
        <end position="236"/>
    </location>
</feature>
<dbReference type="PROSITE" id="PS50890">
    <property type="entry name" value="PUA"/>
    <property type="match status" value="1"/>
</dbReference>
<feature type="compositionally biased region" description="Low complexity" evidence="1">
    <location>
        <begin position="624"/>
        <end position="659"/>
    </location>
</feature>
<feature type="compositionally biased region" description="Low complexity" evidence="1">
    <location>
        <begin position="12"/>
        <end position="30"/>
    </location>
</feature>
<feature type="region of interest" description="Disordered" evidence="1">
    <location>
        <begin position="124"/>
        <end position="152"/>
    </location>
</feature>
<feature type="compositionally biased region" description="Low complexity" evidence="1">
    <location>
        <begin position="1137"/>
        <end position="1150"/>
    </location>
</feature>
<feature type="compositionally biased region" description="Polar residues" evidence="1">
    <location>
        <begin position="1"/>
        <end position="11"/>
    </location>
</feature>
<evidence type="ECO:0000313" key="3">
    <source>
        <dbReference type="Proteomes" id="UP000077521"/>
    </source>
</evidence>
<organism evidence="2 3">
    <name type="scientific">Tilletia indica</name>
    <dbReference type="NCBI Taxonomy" id="43049"/>
    <lineage>
        <taxon>Eukaryota</taxon>
        <taxon>Fungi</taxon>
        <taxon>Dikarya</taxon>
        <taxon>Basidiomycota</taxon>
        <taxon>Ustilaginomycotina</taxon>
        <taxon>Exobasidiomycetes</taxon>
        <taxon>Tilletiales</taxon>
        <taxon>Tilletiaceae</taxon>
        <taxon>Tilletia</taxon>
    </lineage>
</organism>
<sequence>MTPDSFRTNQQRPRTSASPTPSPTSTNPSPYRRRPRRRLMTEEISELYLSDHQVWPQQQAMPWPCSLNSPFLNMYGEEGEYDDEIVLAAAAQAARAATVADGGDVLVGSTSSWPLGVRRSSFASASSSDSVSDDEDPGGRVRRRGGRRGGRSAASRWSSEWIEFKTMRTASDLARSASFSALPVTAAPSVPTAAAAVPAYLLPSTFATRPLQLASAASTSTSQLPSRDCPPPPALVRRHHHYQHHTNVAQDAPLWTASTEDLAAASSTSNLASSSPLQPRMQRPGAAQRARNRSARVILLDSSTSPILGGASPVADSPSQNAATSTFSPFSSTPESSATATSGAASSSYASTVTNSALASSIPLVRRRDHSGPFSRSESRLALARSDAAHSLLLAANAAINRDLNNMQTSDATGLPTIPTAAALLEDNGDLEEGSSLIRRVMRRRRLDRERERERDRARERERERQRDETRPLLEAEDRERERRSSRSRPRWGLSSEHNSRVEALIMDWQLIEPNAASAENGPPIIRRSPSPIDFQTESLTQESNPPLSAPAADAVGATQGAGESPTSLRPEGARAAFQIPPWRIPTSPGTGSSRPLPESTPAPTDARDVPSTSSARPSNFAQSRPSSLLPPHSSTLNVNVNLNRSSTSSSPGSSSSSGATPVRDEFRARRSPRRMDSVTDADLQAFESHLAVLRASSLTGLTPPGGLSGTAEGSSPEAGGGAAVHARSEGNSPESRSPVSTIRLPTSLGRITPRIPLSRSTAPHVDWRRHSESGQEGVPSDQSPRGTPETYFPTSRWFPPSMRRIGDGSADELVAPDAAAGMSPTAIPSDRSAEEVEQGRALARLQASQAETWTGSAAERDFQRLLNERDGSGSTEDTVPQVNETSQEVVAPTASSVAAFLGRQSEQLSNSEARLARLLEVLRTPQVGERDESRGNLSAEREGGRAPLASLRTRVESDTSADRMASSEVASSETLPTFRFTASNQDDEGGDVESQAAPETSMTVDTEMKILDLLKEEDKAHLGSSGVELVEAVDSRAASLYRSSIRSALAARARYHVPTQPRLPSTSAEYPLRFEVWQANGRDVDSVFKLNSPRGILRDDWRSWRSGQSRSASVVLRFLYIDPSSSGATATASTATAASSSSSSSATATHSDIPTGSSNPDNVLDAFARRQGERRAALAALTASGPFGRSQVATSSARASGGEASATASSSNSLTATETQQLTTHAQNLRRFLELLHEEMAVLEETFRRHHPRSEIPTGTGTRTSARTLNSAASGTARRSISAVASSFASAIPGPVSMTAYSARRAAATASTIARVQGLGDGAAGSLLPSQVRNLERLASTTGHGPERLAVVSSLGQNEIRALREIISSQVLGGGAPSLPVDSARGLLDSNEEERDVSLPEIGASGAVILPKVGLSEEEHELVQTCLDRIHSLSGMGEPSQAGLDLAFTSTGGPLQTLMQKRCEAFVRSALTAGGAQPGSIPRGRTFNMSSLELRMARRHGVEIEGLAFVSEEPMPNEVVCSFEKCDRTELVEILRSSLDRNRPGYSLLADKGARLDPSAGDAGGDIGNANLMRQWTPAAYFKTRTNYVHLDFSSGTLSTTSPNVASTSTSASASVQIRPDGRTSELGEYCVSGRFLTLILLSSATAAGRARGGRGGTPVAPEEEISLNFVGAKGFGMRSTSEGRTI</sequence>
<feature type="compositionally biased region" description="Polar residues" evidence="1">
    <location>
        <begin position="537"/>
        <end position="547"/>
    </location>
</feature>
<keyword evidence="3" id="KW-1185">Reference proteome</keyword>
<accession>A0A177TEY6</accession>
<feature type="compositionally biased region" description="Low complexity" evidence="1">
    <location>
        <begin position="322"/>
        <end position="342"/>
    </location>
</feature>
<dbReference type="Proteomes" id="UP000077521">
    <property type="component" value="Unassembled WGS sequence"/>
</dbReference>
<dbReference type="EMBL" id="LWDF02000247">
    <property type="protein sequence ID" value="KAE8251427.1"/>
    <property type="molecule type" value="Genomic_DNA"/>
</dbReference>
<feature type="compositionally biased region" description="Polar residues" evidence="1">
    <location>
        <begin position="730"/>
        <end position="745"/>
    </location>
</feature>
<feature type="compositionally biased region" description="Basic and acidic residues" evidence="1">
    <location>
        <begin position="663"/>
        <end position="678"/>
    </location>
</feature>
<feature type="compositionally biased region" description="Basic and acidic residues" evidence="1">
    <location>
        <begin position="447"/>
        <end position="485"/>
    </location>
</feature>
<feature type="compositionally biased region" description="Polar residues" evidence="1">
    <location>
        <begin position="1151"/>
        <end position="1162"/>
    </location>
</feature>
<feature type="region of interest" description="Disordered" evidence="1">
    <location>
        <begin position="869"/>
        <end position="890"/>
    </location>
</feature>
<feature type="region of interest" description="Disordered" evidence="1">
    <location>
        <begin position="1137"/>
        <end position="1164"/>
    </location>
</feature>
<feature type="compositionally biased region" description="Polar residues" evidence="1">
    <location>
        <begin position="873"/>
        <end position="890"/>
    </location>
</feature>
<protein>
    <submittedName>
        <fullName evidence="2">Uncharacterized protein</fullName>
    </submittedName>
</protein>
<feature type="compositionally biased region" description="Polar residues" evidence="1">
    <location>
        <begin position="611"/>
        <end position="623"/>
    </location>
</feature>
<feature type="compositionally biased region" description="Low complexity" evidence="1">
    <location>
        <begin position="266"/>
        <end position="275"/>
    </location>
</feature>
<feature type="region of interest" description="Disordered" evidence="1">
    <location>
        <begin position="266"/>
        <end position="292"/>
    </location>
</feature>
<feature type="compositionally biased region" description="Low complexity" evidence="1">
    <location>
        <begin position="1194"/>
        <end position="1220"/>
    </location>
</feature>
<proteinExistence type="predicted"/>
<feature type="region of interest" description="Disordered" evidence="1">
    <location>
        <begin position="700"/>
        <end position="801"/>
    </location>
</feature>
<feature type="region of interest" description="Disordered" evidence="1">
    <location>
        <begin position="309"/>
        <end position="342"/>
    </location>
</feature>
<feature type="compositionally biased region" description="Low complexity" evidence="1">
    <location>
        <begin position="217"/>
        <end position="226"/>
    </location>
</feature>
<feature type="region of interest" description="Disordered" evidence="1">
    <location>
        <begin position="537"/>
        <end position="678"/>
    </location>
</feature>
<feature type="region of interest" description="Disordered" evidence="1">
    <location>
        <begin position="1189"/>
        <end position="1223"/>
    </location>
</feature>
<feature type="region of interest" description="Disordered" evidence="1">
    <location>
        <begin position="982"/>
        <end position="1001"/>
    </location>
</feature>
<comment type="caution">
    <text evidence="2">The sequence shown here is derived from an EMBL/GenBank/DDBJ whole genome shotgun (WGS) entry which is preliminary data.</text>
</comment>
<reference evidence="2" key="2">
    <citation type="journal article" date="2019" name="IMA Fungus">
        <title>Genome sequencing and comparison of five Tilletia species to identify candidate genes for the detection of regulated species infecting wheat.</title>
        <authorList>
            <person name="Nguyen H.D.T."/>
            <person name="Sultana T."/>
            <person name="Kesanakurti P."/>
            <person name="Hambleton S."/>
        </authorList>
    </citation>
    <scope>NUCLEOTIDE SEQUENCE</scope>
    <source>
        <strain evidence="2">DAOMC 236416</strain>
    </source>
</reference>
<name>A0A177TEY6_9BASI</name>
<evidence type="ECO:0000313" key="2">
    <source>
        <dbReference type="EMBL" id="KAE8251427.1"/>
    </source>
</evidence>
<gene>
    <name evidence="2" type="ORF">A4X13_0g4001</name>
</gene>
<feature type="compositionally biased region" description="Basic and acidic residues" evidence="1">
    <location>
        <begin position="929"/>
        <end position="945"/>
    </location>
</feature>
<feature type="compositionally biased region" description="Basic residues" evidence="1">
    <location>
        <begin position="140"/>
        <end position="150"/>
    </location>
</feature>
<feature type="region of interest" description="Disordered" evidence="1">
    <location>
        <begin position="1"/>
        <end position="36"/>
    </location>
</feature>